<feature type="non-terminal residue" evidence="1">
    <location>
        <position position="1"/>
    </location>
</feature>
<reference evidence="1" key="1">
    <citation type="journal article" date="2014" name="Front. Microbiol.">
        <title>High frequency of phylogenetically diverse reductive dehalogenase-homologous genes in deep subseafloor sedimentary metagenomes.</title>
        <authorList>
            <person name="Kawai M."/>
            <person name="Futagami T."/>
            <person name="Toyoda A."/>
            <person name="Takaki Y."/>
            <person name="Nishi S."/>
            <person name="Hori S."/>
            <person name="Arai W."/>
            <person name="Tsubouchi T."/>
            <person name="Morono Y."/>
            <person name="Uchiyama I."/>
            <person name="Ito T."/>
            <person name="Fujiyama A."/>
            <person name="Inagaki F."/>
            <person name="Takami H."/>
        </authorList>
    </citation>
    <scope>NUCLEOTIDE SEQUENCE</scope>
    <source>
        <strain evidence="1">Expedition CK06-06</strain>
    </source>
</reference>
<gene>
    <name evidence="1" type="ORF">S03H2_05736</name>
</gene>
<dbReference type="EMBL" id="BARU01002426">
    <property type="protein sequence ID" value="GAH28065.1"/>
    <property type="molecule type" value="Genomic_DNA"/>
</dbReference>
<sequence>YPLLRDFFDSPLVYVESILWKLQVDILGLKQTHKEISSDIAGIKEKLVSRFSASLS</sequence>
<name>X1F682_9ZZZZ</name>
<dbReference type="AlphaFoldDB" id="X1F682"/>
<protein>
    <submittedName>
        <fullName evidence="1">Uncharacterized protein</fullName>
    </submittedName>
</protein>
<proteinExistence type="predicted"/>
<accession>X1F682</accession>
<organism evidence="1">
    <name type="scientific">marine sediment metagenome</name>
    <dbReference type="NCBI Taxonomy" id="412755"/>
    <lineage>
        <taxon>unclassified sequences</taxon>
        <taxon>metagenomes</taxon>
        <taxon>ecological metagenomes</taxon>
    </lineage>
</organism>
<comment type="caution">
    <text evidence="1">The sequence shown here is derived from an EMBL/GenBank/DDBJ whole genome shotgun (WGS) entry which is preliminary data.</text>
</comment>
<evidence type="ECO:0000313" key="1">
    <source>
        <dbReference type="EMBL" id="GAH28065.1"/>
    </source>
</evidence>